<comment type="caution">
    <text evidence="15">Lacks conserved residue(s) required for the propagation of feature annotation.</text>
</comment>
<evidence type="ECO:0000259" key="17">
    <source>
        <dbReference type="PROSITE" id="PS52012"/>
    </source>
</evidence>
<evidence type="ECO:0000256" key="15">
    <source>
        <dbReference type="PROSITE-ProRule" id="PRU01356"/>
    </source>
</evidence>
<feature type="chain" id="PRO_5034723623" description="CFEM domain-containing protein" evidence="16">
    <location>
        <begin position="19"/>
        <end position="183"/>
    </location>
</feature>
<dbReference type="InterPro" id="IPR008427">
    <property type="entry name" value="Extracellular_membr_CFEM_dom"/>
</dbReference>
<gene>
    <name evidence="18" type="ORF">AOQ84DRAFT_352052</name>
</gene>
<feature type="disulfide bond" evidence="15">
    <location>
        <begin position="48"/>
        <end position="81"/>
    </location>
</feature>
<evidence type="ECO:0000256" key="9">
    <source>
        <dbReference type="ARBA" id="ARBA00022729"/>
    </source>
</evidence>
<feature type="binding site" description="axial binding residue" evidence="15">
    <location>
        <position position="43"/>
    </location>
    <ligand>
        <name>heme</name>
        <dbReference type="ChEBI" id="CHEBI:30413"/>
    </ligand>
    <ligandPart>
        <name>Fe</name>
        <dbReference type="ChEBI" id="CHEBI:18248"/>
    </ligandPart>
</feature>
<comment type="similarity">
    <text evidence="3">Belongs to the RBT5 family.</text>
</comment>
<name>A0A8E2JXK7_9PEZI</name>
<keyword evidence="7" id="KW-0336">GPI-anchor</keyword>
<evidence type="ECO:0000256" key="4">
    <source>
        <dbReference type="ARBA" id="ARBA00022475"/>
    </source>
</evidence>
<sequence>MRFVSVALIASLSSFAVAQLLDGLPKCAQSCVGSNFGSCQTLDIKCICSNKDLISSLSCCVSKSCSADDTQKTITFASQLCSTYGITVPTIASCPATASATGASAASAASGASSASAALTSASAALSGTPSAPSALSSAASAVSSAAAAISASAQAVSSNVAGHHMGSGVGISVAIAGFLAVL</sequence>
<keyword evidence="5" id="KW-0964">Secreted</keyword>
<keyword evidence="14" id="KW-0449">Lipoprotein</keyword>
<dbReference type="GO" id="GO:0098552">
    <property type="term" value="C:side of membrane"/>
    <property type="evidence" value="ECO:0007669"/>
    <property type="project" value="UniProtKB-KW"/>
</dbReference>
<dbReference type="GO" id="GO:0005886">
    <property type="term" value="C:plasma membrane"/>
    <property type="evidence" value="ECO:0007669"/>
    <property type="project" value="UniProtKB-SubCell"/>
</dbReference>
<keyword evidence="8 15" id="KW-0479">Metal-binding</keyword>
<accession>A0A8E2JXK7</accession>
<keyword evidence="6 15" id="KW-0349">Heme</keyword>
<evidence type="ECO:0000256" key="8">
    <source>
        <dbReference type="ARBA" id="ARBA00022723"/>
    </source>
</evidence>
<dbReference type="PANTHER" id="PTHR37928:SF2">
    <property type="entry name" value="GPI ANCHORED CFEM DOMAIN PROTEIN (AFU_ORTHOLOGUE AFUA_6G10580)"/>
    <property type="match status" value="1"/>
</dbReference>
<dbReference type="AlphaFoldDB" id="A0A8E2JXK7"/>
<evidence type="ECO:0000256" key="11">
    <source>
        <dbReference type="ARBA" id="ARBA00023136"/>
    </source>
</evidence>
<dbReference type="PANTHER" id="PTHR37928">
    <property type="entry name" value="CFEM DOMAIN PROTEIN (AFU_ORTHOLOGUE AFUA_6G14090)"/>
    <property type="match status" value="1"/>
</dbReference>
<feature type="signal peptide" evidence="16">
    <location>
        <begin position="1"/>
        <end position="18"/>
    </location>
</feature>
<evidence type="ECO:0000313" key="18">
    <source>
        <dbReference type="EMBL" id="OCL13334.1"/>
    </source>
</evidence>
<evidence type="ECO:0000256" key="5">
    <source>
        <dbReference type="ARBA" id="ARBA00022525"/>
    </source>
</evidence>
<keyword evidence="11" id="KW-0472">Membrane</keyword>
<organism evidence="18 19">
    <name type="scientific">Glonium stellatum</name>
    <dbReference type="NCBI Taxonomy" id="574774"/>
    <lineage>
        <taxon>Eukaryota</taxon>
        <taxon>Fungi</taxon>
        <taxon>Dikarya</taxon>
        <taxon>Ascomycota</taxon>
        <taxon>Pezizomycotina</taxon>
        <taxon>Dothideomycetes</taxon>
        <taxon>Pleosporomycetidae</taxon>
        <taxon>Gloniales</taxon>
        <taxon>Gloniaceae</taxon>
        <taxon>Glonium</taxon>
    </lineage>
</organism>
<evidence type="ECO:0000256" key="10">
    <source>
        <dbReference type="ARBA" id="ARBA00023004"/>
    </source>
</evidence>
<proteinExistence type="inferred from homology"/>
<dbReference type="InterPro" id="IPR051735">
    <property type="entry name" value="CFEM_domain"/>
</dbReference>
<feature type="disulfide bond" evidence="15">
    <location>
        <begin position="39"/>
        <end position="46"/>
    </location>
</feature>
<keyword evidence="13" id="KW-0325">Glycoprotein</keyword>
<dbReference type="EMBL" id="KV748735">
    <property type="protein sequence ID" value="OCL13334.1"/>
    <property type="molecule type" value="Genomic_DNA"/>
</dbReference>
<dbReference type="SMART" id="SM00747">
    <property type="entry name" value="CFEM"/>
    <property type="match status" value="1"/>
</dbReference>
<evidence type="ECO:0000256" key="3">
    <source>
        <dbReference type="ARBA" id="ARBA00010031"/>
    </source>
</evidence>
<dbReference type="GO" id="GO:0046872">
    <property type="term" value="F:metal ion binding"/>
    <property type="evidence" value="ECO:0007669"/>
    <property type="project" value="UniProtKB-UniRule"/>
</dbReference>
<evidence type="ECO:0000256" key="6">
    <source>
        <dbReference type="ARBA" id="ARBA00022617"/>
    </source>
</evidence>
<dbReference type="Pfam" id="PF05730">
    <property type="entry name" value="CFEM"/>
    <property type="match status" value="1"/>
</dbReference>
<evidence type="ECO:0000256" key="12">
    <source>
        <dbReference type="ARBA" id="ARBA00023157"/>
    </source>
</evidence>
<keyword evidence="10 15" id="KW-0408">Iron</keyword>
<evidence type="ECO:0000256" key="13">
    <source>
        <dbReference type="ARBA" id="ARBA00023180"/>
    </source>
</evidence>
<keyword evidence="19" id="KW-1185">Reference proteome</keyword>
<evidence type="ECO:0000256" key="7">
    <source>
        <dbReference type="ARBA" id="ARBA00022622"/>
    </source>
</evidence>
<evidence type="ECO:0000256" key="1">
    <source>
        <dbReference type="ARBA" id="ARBA00004609"/>
    </source>
</evidence>
<evidence type="ECO:0000313" key="19">
    <source>
        <dbReference type="Proteomes" id="UP000250140"/>
    </source>
</evidence>
<keyword evidence="12 15" id="KW-1015">Disulfide bond</keyword>
<keyword evidence="9 16" id="KW-0732">Signal</keyword>
<dbReference type="GO" id="GO:0005576">
    <property type="term" value="C:extracellular region"/>
    <property type="evidence" value="ECO:0007669"/>
    <property type="project" value="UniProtKB-SubCell"/>
</dbReference>
<keyword evidence="4" id="KW-1003">Cell membrane</keyword>
<dbReference type="PROSITE" id="PS52012">
    <property type="entry name" value="CFEM"/>
    <property type="match status" value="1"/>
</dbReference>
<protein>
    <recommendedName>
        <fullName evidence="17">CFEM domain-containing protein</fullName>
    </recommendedName>
</protein>
<feature type="domain" description="CFEM" evidence="17">
    <location>
        <begin position="1"/>
        <end position="109"/>
    </location>
</feature>
<dbReference type="Proteomes" id="UP000250140">
    <property type="component" value="Unassembled WGS sequence"/>
</dbReference>
<evidence type="ECO:0000256" key="2">
    <source>
        <dbReference type="ARBA" id="ARBA00004613"/>
    </source>
</evidence>
<comment type="subcellular location">
    <subcellularLocation>
        <location evidence="1">Cell membrane</location>
        <topology evidence="1">Lipid-anchor</topology>
        <topology evidence="1">GPI-anchor</topology>
    </subcellularLocation>
    <subcellularLocation>
        <location evidence="2">Secreted</location>
    </subcellularLocation>
</comment>
<reference evidence="18 19" key="1">
    <citation type="journal article" date="2016" name="Nat. Commun.">
        <title>Ectomycorrhizal ecology is imprinted in the genome of the dominant symbiotic fungus Cenococcum geophilum.</title>
        <authorList>
            <consortium name="DOE Joint Genome Institute"/>
            <person name="Peter M."/>
            <person name="Kohler A."/>
            <person name="Ohm R.A."/>
            <person name="Kuo A."/>
            <person name="Krutzmann J."/>
            <person name="Morin E."/>
            <person name="Arend M."/>
            <person name="Barry K.W."/>
            <person name="Binder M."/>
            <person name="Choi C."/>
            <person name="Clum A."/>
            <person name="Copeland A."/>
            <person name="Grisel N."/>
            <person name="Haridas S."/>
            <person name="Kipfer T."/>
            <person name="LaButti K."/>
            <person name="Lindquist E."/>
            <person name="Lipzen A."/>
            <person name="Maire R."/>
            <person name="Meier B."/>
            <person name="Mihaltcheva S."/>
            <person name="Molinier V."/>
            <person name="Murat C."/>
            <person name="Poggeler S."/>
            <person name="Quandt C.A."/>
            <person name="Sperisen C."/>
            <person name="Tritt A."/>
            <person name="Tisserant E."/>
            <person name="Crous P.W."/>
            <person name="Henrissat B."/>
            <person name="Nehls U."/>
            <person name="Egli S."/>
            <person name="Spatafora J.W."/>
            <person name="Grigoriev I.V."/>
            <person name="Martin F.M."/>
        </authorList>
    </citation>
    <scope>NUCLEOTIDE SEQUENCE [LARGE SCALE GENOMIC DNA]</scope>
    <source>
        <strain evidence="18 19">CBS 207.34</strain>
    </source>
</reference>
<evidence type="ECO:0000256" key="14">
    <source>
        <dbReference type="ARBA" id="ARBA00023288"/>
    </source>
</evidence>
<evidence type="ECO:0000256" key="16">
    <source>
        <dbReference type="SAM" id="SignalP"/>
    </source>
</evidence>
<dbReference type="OrthoDB" id="3065412at2759"/>